<dbReference type="EMBL" id="JBHSOE010000003">
    <property type="protein sequence ID" value="MFC5654488.1"/>
    <property type="molecule type" value="Genomic_DNA"/>
</dbReference>
<reference evidence="2" key="1">
    <citation type="journal article" date="2019" name="Int. J. Syst. Evol. Microbiol.">
        <title>The Global Catalogue of Microorganisms (GCM) 10K type strain sequencing project: providing services to taxonomists for standard genome sequencing and annotation.</title>
        <authorList>
            <consortium name="The Broad Institute Genomics Platform"/>
            <consortium name="The Broad Institute Genome Sequencing Center for Infectious Disease"/>
            <person name="Wu L."/>
            <person name="Ma J."/>
        </authorList>
    </citation>
    <scope>NUCLEOTIDE SEQUENCE [LARGE SCALE GENOMIC DNA]</scope>
    <source>
        <strain evidence="2">KCTC 5701</strain>
    </source>
</reference>
<comment type="caution">
    <text evidence="1">The sequence shown here is derived from an EMBL/GenBank/DDBJ whole genome shotgun (WGS) entry which is preliminary data.</text>
</comment>
<evidence type="ECO:0000313" key="1">
    <source>
        <dbReference type="EMBL" id="MFC5654488.1"/>
    </source>
</evidence>
<keyword evidence="2" id="KW-1185">Reference proteome</keyword>
<name>A0ABW0W9T2_STRNO</name>
<organism evidence="1 2">
    <name type="scientific">Streptomyces nogalater</name>
    <dbReference type="NCBI Taxonomy" id="38314"/>
    <lineage>
        <taxon>Bacteria</taxon>
        <taxon>Bacillati</taxon>
        <taxon>Actinomycetota</taxon>
        <taxon>Actinomycetes</taxon>
        <taxon>Kitasatosporales</taxon>
        <taxon>Streptomycetaceae</taxon>
        <taxon>Streptomyces</taxon>
    </lineage>
</organism>
<gene>
    <name evidence="1" type="ORF">ACFP3J_03140</name>
</gene>
<sequence>MTKRTREVALADGRIVHLTAGEIRALRRYVRMNGEHGSGPEGYQYDPGNVSPATVRNLIEKGIFEMTPAGVPRFARGVLSK</sequence>
<accession>A0ABW0W9T2</accession>
<proteinExistence type="predicted"/>
<dbReference type="RefSeq" id="WP_344347257.1">
    <property type="nucleotide sequence ID" value="NZ_BAAASM010000009.1"/>
</dbReference>
<dbReference type="Proteomes" id="UP001596065">
    <property type="component" value="Unassembled WGS sequence"/>
</dbReference>
<protein>
    <submittedName>
        <fullName evidence="1">Uncharacterized protein</fullName>
    </submittedName>
</protein>
<evidence type="ECO:0000313" key="2">
    <source>
        <dbReference type="Proteomes" id="UP001596065"/>
    </source>
</evidence>